<dbReference type="EMBL" id="JABFJV010000110">
    <property type="protein sequence ID" value="NOK35442.1"/>
    <property type="molecule type" value="Genomic_DNA"/>
</dbReference>
<dbReference type="RefSeq" id="WP_171436167.1">
    <property type="nucleotide sequence ID" value="NZ_JABFJV010000110.1"/>
</dbReference>
<evidence type="ECO:0000313" key="3">
    <source>
        <dbReference type="Proteomes" id="UP000563426"/>
    </source>
</evidence>
<dbReference type="AlphaFoldDB" id="A0A7Y4KKR2"/>
<feature type="domain" description="Ig-like" evidence="1">
    <location>
        <begin position="213"/>
        <end position="281"/>
    </location>
</feature>
<reference evidence="2 3" key="1">
    <citation type="submission" date="2020-05" db="EMBL/GenBank/DDBJ databases">
        <authorList>
            <person name="Whitworth D."/>
        </authorList>
    </citation>
    <scope>NUCLEOTIDE SEQUENCE [LARGE SCALE GENOMIC DNA]</scope>
    <source>
        <strain evidence="2 3">AB043B</strain>
    </source>
</reference>
<accession>A0A7Y4KKR2</accession>
<gene>
    <name evidence="2" type="ORF">HMI49_19750</name>
</gene>
<dbReference type="InterPro" id="IPR007110">
    <property type="entry name" value="Ig-like_dom"/>
</dbReference>
<sequence length="281" mass="29512">MLAGERWGFGNFKTEISRAGSNVFAEAGRASKSLEEGGVAIRHYLENEASDRIHQISSAERRIREGKFLDALYHLATQPLLDNAENMTLATTESSLINTVASVAATTYGGPAGAAAYASWTTLYKTGNADLALRVGIITGLTASATGQVNKALPAGQVFDPANTAHRAAVLGAIGGLAIAAGGGTDKDIREGVLLASTMILIQDGYQAYTTKPLDTRAATRESPVVQGQDAGELSCAVPYRKGEAPVVVNWYAKNETSFCATKAKALADERVAEGWSCSVR</sequence>
<keyword evidence="3" id="KW-1185">Reference proteome</keyword>
<evidence type="ECO:0000313" key="2">
    <source>
        <dbReference type="EMBL" id="NOK35442.1"/>
    </source>
</evidence>
<dbReference type="Proteomes" id="UP000563426">
    <property type="component" value="Unassembled WGS sequence"/>
</dbReference>
<name>A0A7Y4KKR2_9BACT</name>
<dbReference type="PROSITE" id="PS50835">
    <property type="entry name" value="IG_LIKE"/>
    <property type="match status" value="1"/>
</dbReference>
<proteinExistence type="predicted"/>
<evidence type="ECO:0000259" key="1">
    <source>
        <dbReference type="PROSITE" id="PS50835"/>
    </source>
</evidence>
<comment type="caution">
    <text evidence="2">The sequence shown here is derived from an EMBL/GenBank/DDBJ whole genome shotgun (WGS) entry which is preliminary data.</text>
</comment>
<organism evidence="2 3">
    <name type="scientific">Corallococcus exercitus</name>
    <dbReference type="NCBI Taxonomy" id="2316736"/>
    <lineage>
        <taxon>Bacteria</taxon>
        <taxon>Pseudomonadati</taxon>
        <taxon>Myxococcota</taxon>
        <taxon>Myxococcia</taxon>
        <taxon>Myxococcales</taxon>
        <taxon>Cystobacterineae</taxon>
        <taxon>Myxococcaceae</taxon>
        <taxon>Corallococcus</taxon>
    </lineage>
</organism>
<protein>
    <recommendedName>
        <fullName evidence="1">Ig-like domain-containing protein</fullName>
    </recommendedName>
</protein>